<dbReference type="EMBL" id="NSKE01000005">
    <property type="protein sequence ID" value="PAU94246.1"/>
    <property type="molecule type" value="Genomic_DNA"/>
</dbReference>
<dbReference type="AlphaFoldDB" id="A0A2A2G923"/>
<organism evidence="2 3">
    <name type="scientific">Fodinibius salipaludis</name>
    <dbReference type="NCBI Taxonomy" id="2032627"/>
    <lineage>
        <taxon>Bacteria</taxon>
        <taxon>Pseudomonadati</taxon>
        <taxon>Balneolota</taxon>
        <taxon>Balneolia</taxon>
        <taxon>Balneolales</taxon>
        <taxon>Balneolaceae</taxon>
        <taxon>Fodinibius</taxon>
    </lineage>
</organism>
<protein>
    <submittedName>
        <fullName evidence="2">Uncharacterized protein</fullName>
    </submittedName>
</protein>
<accession>A0A2A2G923</accession>
<comment type="caution">
    <text evidence="2">The sequence shown here is derived from an EMBL/GenBank/DDBJ whole genome shotgun (WGS) entry which is preliminary data.</text>
</comment>
<dbReference type="Proteomes" id="UP000218831">
    <property type="component" value="Unassembled WGS sequence"/>
</dbReference>
<keyword evidence="3" id="KW-1185">Reference proteome</keyword>
<feature type="compositionally biased region" description="Low complexity" evidence="1">
    <location>
        <begin position="173"/>
        <end position="183"/>
    </location>
</feature>
<gene>
    <name evidence="2" type="ORF">CK503_08515</name>
</gene>
<evidence type="ECO:0000313" key="3">
    <source>
        <dbReference type="Proteomes" id="UP000218831"/>
    </source>
</evidence>
<feature type="region of interest" description="Disordered" evidence="1">
    <location>
        <begin position="161"/>
        <end position="183"/>
    </location>
</feature>
<name>A0A2A2G923_9BACT</name>
<evidence type="ECO:0000313" key="2">
    <source>
        <dbReference type="EMBL" id="PAU94246.1"/>
    </source>
</evidence>
<sequence>MSEITGKEFSEGFKMRVVSGMLVDGSIQISWATGKKASSQMDWGLDPENLATTPEYHREPAEMVRYHTLYFPITYLDARHYFRVRSKTAGEQVGQSRIYSVITPDDVQKVNETPFGIVHLDITPIDATEFEFRPAALSIPSTNYEPTSHTGPITATLQTDPAISEEQRPETGNANTNIITTIS</sequence>
<reference evidence="2 3" key="1">
    <citation type="submission" date="2017-08" db="EMBL/GenBank/DDBJ databases">
        <title>Aliifodinibius alkalisoli sp. nov., isolated from saline alkaline soil.</title>
        <authorList>
            <person name="Liu D."/>
            <person name="Zhang G."/>
        </authorList>
    </citation>
    <scope>NUCLEOTIDE SEQUENCE [LARGE SCALE GENOMIC DNA]</scope>
    <source>
        <strain evidence="2 3">WN023</strain>
    </source>
</reference>
<proteinExistence type="predicted"/>
<evidence type="ECO:0000256" key="1">
    <source>
        <dbReference type="SAM" id="MobiDB-lite"/>
    </source>
</evidence>